<dbReference type="EMBL" id="FNUK01000001">
    <property type="protein sequence ID" value="SEF41869.1"/>
    <property type="molecule type" value="Genomic_DNA"/>
</dbReference>
<organism evidence="1 2">
    <name type="scientific">Caloramator fervidus</name>
    <dbReference type="NCBI Taxonomy" id="29344"/>
    <lineage>
        <taxon>Bacteria</taxon>
        <taxon>Bacillati</taxon>
        <taxon>Bacillota</taxon>
        <taxon>Clostridia</taxon>
        <taxon>Eubacteriales</taxon>
        <taxon>Clostridiaceae</taxon>
        <taxon>Caloramator</taxon>
    </lineage>
</organism>
<protein>
    <submittedName>
        <fullName evidence="1">Uncharacterized protein</fullName>
    </submittedName>
</protein>
<gene>
    <name evidence="1" type="ORF">SAMN05660865_00215</name>
</gene>
<dbReference type="Proteomes" id="UP000242850">
    <property type="component" value="Unassembled WGS sequence"/>
</dbReference>
<keyword evidence="2" id="KW-1185">Reference proteome</keyword>
<proteinExistence type="predicted"/>
<dbReference type="OrthoDB" id="1955361at2"/>
<evidence type="ECO:0000313" key="2">
    <source>
        <dbReference type="Proteomes" id="UP000242850"/>
    </source>
</evidence>
<sequence length="119" mass="13066">MTTITIPRQAESIIKIQDAEAQILSCLSKLLYTNTSEDDPTPKAPSILFNIYKLLKPENQVIPMTAEIASLIKQLLCAYACKEASIADILKSISCKIAVDNGLVSIDDDCDCCFIKHDC</sequence>
<dbReference type="AlphaFoldDB" id="A0A1H5RU47"/>
<accession>A0A1H5RU47</accession>
<name>A0A1H5RU47_9CLOT</name>
<evidence type="ECO:0000313" key="1">
    <source>
        <dbReference type="EMBL" id="SEF41869.1"/>
    </source>
</evidence>
<dbReference type="RefSeq" id="WP_103895235.1">
    <property type="nucleotide sequence ID" value="NZ_FNUK01000001.1"/>
</dbReference>
<reference evidence="2" key="1">
    <citation type="submission" date="2016-10" db="EMBL/GenBank/DDBJ databases">
        <authorList>
            <person name="Varghese N."/>
            <person name="Submissions S."/>
        </authorList>
    </citation>
    <scope>NUCLEOTIDE SEQUENCE [LARGE SCALE GENOMIC DNA]</scope>
    <source>
        <strain evidence="2">DSM 5463</strain>
    </source>
</reference>